<gene>
    <name evidence="1" type="ORF">NDU88_009164</name>
</gene>
<proteinExistence type="predicted"/>
<comment type="caution">
    <text evidence="1">The sequence shown here is derived from an EMBL/GenBank/DDBJ whole genome shotgun (WGS) entry which is preliminary data.</text>
</comment>
<evidence type="ECO:0000313" key="2">
    <source>
        <dbReference type="Proteomes" id="UP001066276"/>
    </source>
</evidence>
<accession>A0AAV7PU88</accession>
<reference evidence="1" key="1">
    <citation type="journal article" date="2022" name="bioRxiv">
        <title>Sequencing and chromosome-scale assembly of the giantPleurodeles waltlgenome.</title>
        <authorList>
            <person name="Brown T."/>
            <person name="Elewa A."/>
            <person name="Iarovenko S."/>
            <person name="Subramanian E."/>
            <person name="Araus A.J."/>
            <person name="Petzold A."/>
            <person name="Susuki M."/>
            <person name="Suzuki K.-i.T."/>
            <person name="Hayashi T."/>
            <person name="Toyoda A."/>
            <person name="Oliveira C."/>
            <person name="Osipova E."/>
            <person name="Leigh N.D."/>
            <person name="Simon A."/>
            <person name="Yun M.H."/>
        </authorList>
    </citation>
    <scope>NUCLEOTIDE SEQUENCE</scope>
    <source>
        <strain evidence="1">20211129_DDA</strain>
        <tissue evidence="1">Liver</tissue>
    </source>
</reference>
<organism evidence="1 2">
    <name type="scientific">Pleurodeles waltl</name>
    <name type="common">Iberian ribbed newt</name>
    <dbReference type="NCBI Taxonomy" id="8319"/>
    <lineage>
        <taxon>Eukaryota</taxon>
        <taxon>Metazoa</taxon>
        <taxon>Chordata</taxon>
        <taxon>Craniata</taxon>
        <taxon>Vertebrata</taxon>
        <taxon>Euteleostomi</taxon>
        <taxon>Amphibia</taxon>
        <taxon>Batrachia</taxon>
        <taxon>Caudata</taxon>
        <taxon>Salamandroidea</taxon>
        <taxon>Salamandridae</taxon>
        <taxon>Pleurodelinae</taxon>
        <taxon>Pleurodeles</taxon>
    </lineage>
</organism>
<protein>
    <submittedName>
        <fullName evidence="1">Uncharacterized protein</fullName>
    </submittedName>
</protein>
<dbReference type="EMBL" id="JANPWB010000011">
    <property type="protein sequence ID" value="KAJ1130817.1"/>
    <property type="molecule type" value="Genomic_DNA"/>
</dbReference>
<dbReference type="Proteomes" id="UP001066276">
    <property type="component" value="Chromosome 7"/>
</dbReference>
<keyword evidence="2" id="KW-1185">Reference proteome</keyword>
<sequence length="83" mass="9463">MHRSRRFQLAHVLAHAPLLRLRPAQLRATRYSEVRHPMSDIPAVLLFSAPHTAIGSYTFSFISWGSLCSALRHLRPLYAKNVV</sequence>
<dbReference type="AlphaFoldDB" id="A0AAV7PU88"/>
<evidence type="ECO:0000313" key="1">
    <source>
        <dbReference type="EMBL" id="KAJ1130817.1"/>
    </source>
</evidence>
<name>A0AAV7PU88_PLEWA</name>